<dbReference type="Proteomes" id="UP001159363">
    <property type="component" value="Chromosome 2"/>
</dbReference>
<gene>
    <name evidence="3" type="ORF">PR048_005107</name>
</gene>
<protein>
    <recommendedName>
        <fullName evidence="2">Reverse transcriptase domain-containing protein</fullName>
    </recommendedName>
</protein>
<organism evidence="3 4">
    <name type="scientific">Dryococelus australis</name>
    <dbReference type="NCBI Taxonomy" id="614101"/>
    <lineage>
        <taxon>Eukaryota</taxon>
        <taxon>Metazoa</taxon>
        <taxon>Ecdysozoa</taxon>
        <taxon>Arthropoda</taxon>
        <taxon>Hexapoda</taxon>
        <taxon>Insecta</taxon>
        <taxon>Pterygota</taxon>
        <taxon>Neoptera</taxon>
        <taxon>Polyneoptera</taxon>
        <taxon>Phasmatodea</taxon>
        <taxon>Verophasmatodea</taxon>
        <taxon>Anareolatae</taxon>
        <taxon>Phasmatidae</taxon>
        <taxon>Eurycanthinae</taxon>
        <taxon>Dryococelus</taxon>
    </lineage>
</organism>
<dbReference type="InterPro" id="IPR043502">
    <property type="entry name" value="DNA/RNA_pol_sf"/>
</dbReference>
<dbReference type="InterPro" id="IPR043128">
    <property type="entry name" value="Rev_trsase/Diguanyl_cyclase"/>
</dbReference>
<dbReference type="SUPFAM" id="SSF56672">
    <property type="entry name" value="DNA/RNA polymerases"/>
    <property type="match status" value="1"/>
</dbReference>
<evidence type="ECO:0000259" key="2">
    <source>
        <dbReference type="PROSITE" id="PS50878"/>
    </source>
</evidence>
<feature type="domain" description="Reverse transcriptase" evidence="2">
    <location>
        <begin position="1"/>
        <end position="55"/>
    </location>
</feature>
<dbReference type="Pfam" id="PF17919">
    <property type="entry name" value="RT_RNaseH_2"/>
    <property type="match status" value="1"/>
</dbReference>
<keyword evidence="4" id="KW-1185">Reference proteome</keyword>
<evidence type="ECO:0000313" key="3">
    <source>
        <dbReference type="EMBL" id="KAJ8892526.1"/>
    </source>
</evidence>
<evidence type="ECO:0000256" key="1">
    <source>
        <dbReference type="ARBA" id="ARBA00023268"/>
    </source>
</evidence>
<dbReference type="PANTHER" id="PTHR37984">
    <property type="entry name" value="PROTEIN CBG26694"/>
    <property type="match status" value="1"/>
</dbReference>
<comment type="caution">
    <text evidence="3">The sequence shown here is derived from an EMBL/GenBank/DDBJ whole genome shotgun (WGS) entry which is preliminary data.</text>
</comment>
<sequence length="251" mass="28097">MSYFDDIINIHGSTREYCQHNLIACLDQLQKFNLHLNQQKSSLFQEQIKYLGHVIEFNKISKSPGKVAAIVDMPRTKSTEDVRIFLRMVTYYSCFMHGASMITTPLRCLLCKSTIFKWTSACEATFLKLKQAIASDQVLVPYIPDQPVQLACDASPTGIDEVLSHTVHGHEQPIAFASRSLTAAEQNYCQLDREALAIVFTVAFNATAFLSGFNDTIDFKKGIKNSNVDCLSRALININSYVASAINNEVK</sequence>
<dbReference type="PANTHER" id="PTHR37984:SF5">
    <property type="entry name" value="PROTEIN NYNRIN-LIKE"/>
    <property type="match status" value="1"/>
</dbReference>
<dbReference type="Gene3D" id="3.30.70.270">
    <property type="match status" value="2"/>
</dbReference>
<dbReference type="InterPro" id="IPR000477">
    <property type="entry name" value="RT_dom"/>
</dbReference>
<name>A0ABQ9I7B3_9NEOP</name>
<reference evidence="3 4" key="1">
    <citation type="submission" date="2023-02" db="EMBL/GenBank/DDBJ databases">
        <title>LHISI_Scaffold_Assembly.</title>
        <authorList>
            <person name="Stuart O.P."/>
            <person name="Cleave R."/>
            <person name="Magrath M.J.L."/>
            <person name="Mikheyev A.S."/>
        </authorList>
    </citation>
    <scope>NUCLEOTIDE SEQUENCE [LARGE SCALE GENOMIC DNA]</scope>
    <source>
        <strain evidence="3">Daus_M_001</strain>
        <tissue evidence="3">Leg muscle</tissue>
    </source>
</reference>
<dbReference type="InterPro" id="IPR050951">
    <property type="entry name" value="Retrovirus_Pol_polyprotein"/>
</dbReference>
<dbReference type="EMBL" id="JARBHB010000002">
    <property type="protein sequence ID" value="KAJ8892526.1"/>
    <property type="molecule type" value="Genomic_DNA"/>
</dbReference>
<dbReference type="Pfam" id="PF00078">
    <property type="entry name" value="RVT_1"/>
    <property type="match status" value="1"/>
</dbReference>
<proteinExistence type="predicted"/>
<dbReference type="PROSITE" id="PS50878">
    <property type="entry name" value="RT_POL"/>
    <property type="match status" value="1"/>
</dbReference>
<accession>A0ABQ9I7B3</accession>
<dbReference type="InterPro" id="IPR041577">
    <property type="entry name" value="RT_RNaseH_2"/>
</dbReference>
<keyword evidence="1" id="KW-0511">Multifunctional enzyme</keyword>
<evidence type="ECO:0000313" key="4">
    <source>
        <dbReference type="Proteomes" id="UP001159363"/>
    </source>
</evidence>